<protein>
    <recommendedName>
        <fullName evidence="4">CopG family transcriptional regulator</fullName>
    </recommendedName>
</protein>
<comment type="caution">
    <text evidence="2">The sequence shown here is derived from an EMBL/GenBank/DDBJ whole genome shotgun (WGS) entry which is preliminary data.</text>
</comment>
<evidence type="ECO:0000256" key="1">
    <source>
        <dbReference type="SAM" id="MobiDB-lite"/>
    </source>
</evidence>
<sequence>MATKKYTVTLPEELAEAIRAKVGHRGFSGCVTRAIERRWEHDRLGEAVAWMENWMEKEYGAVTEEELAEAEAEIREIERQHAELARARRVAAGEPVEAPPEQGQR</sequence>
<feature type="region of interest" description="Disordered" evidence="1">
    <location>
        <begin position="86"/>
        <end position="105"/>
    </location>
</feature>
<keyword evidence="3" id="KW-1185">Reference proteome</keyword>
<dbReference type="Proteomes" id="UP001518140">
    <property type="component" value="Unassembled WGS sequence"/>
</dbReference>
<dbReference type="RefSeq" id="WP_165342397.1">
    <property type="nucleotide sequence ID" value="NZ_JAAKZX010000105.1"/>
</dbReference>
<name>A0ABX0DV94_9ACTN</name>
<organism evidence="2 3">
    <name type="scientific">Streptomyces ureilyticus</name>
    <dbReference type="NCBI Taxonomy" id="1775131"/>
    <lineage>
        <taxon>Bacteria</taxon>
        <taxon>Bacillati</taxon>
        <taxon>Actinomycetota</taxon>
        <taxon>Actinomycetes</taxon>
        <taxon>Kitasatosporales</taxon>
        <taxon>Streptomycetaceae</taxon>
        <taxon>Streptomyces</taxon>
    </lineage>
</organism>
<evidence type="ECO:0000313" key="2">
    <source>
        <dbReference type="EMBL" id="NGO45851.1"/>
    </source>
</evidence>
<proteinExistence type="predicted"/>
<evidence type="ECO:0000313" key="3">
    <source>
        <dbReference type="Proteomes" id="UP001518140"/>
    </source>
</evidence>
<evidence type="ECO:0008006" key="4">
    <source>
        <dbReference type="Google" id="ProtNLM"/>
    </source>
</evidence>
<gene>
    <name evidence="2" type="ORF">G6048_28170</name>
</gene>
<reference evidence="2 3" key="1">
    <citation type="submission" date="2020-02" db="EMBL/GenBank/DDBJ databases">
        <title>Whole-genome analyses of novel actinobacteria.</title>
        <authorList>
            <person name="Sahin N."/>
            <person name="Tokatli A."/>
        </authorList>
    </citation>
    <scope>NUCLEOTIDE SEQUENCE [LARGE SCALE GENOMIC DNA]</scope>
    <source>
        <strain evidence="2 3">YC419</strain>
    </source>
</reference>
<accession>A0ABX0DV94</accession>
<dbReference type="EMBL" id="JAAKZX010000105">
    <property type="protein sequence ID" value="NGO45851.1"/>
    <property type="molecule type" value="Genomic_DNA"/>
</dbReference>